<dbReference type="EMBL" id="VIIS01001633">
    <property type="protein sequence ID" value="KAF0295198.1"/>
    <property type="molecule type" value="Genomic_DNA"/>
</dbReference>
<dbReference type="PANTHER" id="PTHR19991">
    <property type="entry name" value="L 2 01289"/>
    <property type="match status" value="1"/>
</dbReference>
<keyword evidence="3" id="KW-1185">Reference proteome</keyword>
<evidence type="ECO:0000313" key="3">
    <source>
        <dbReference type="Proteomes" id="UP000440578"/>
    </source>
</evidence>
<feature type="transmembrane region" description="Helical" evidence="1">
    <location>
        <begin position="100"/>
        <end position="121"/>
    </location>
</feature>
<dbReference type="OrthoDB" id="72053at2759"/>
<comment type="caution">
    <text evidence="2">The sequence shown here is derived from an EMBL/GenBank/DDBJ whole genome shotgun (WGS) entry which is preliminary data.</text>
</comment>
<name>A0A6A4VZ78_AMPAM</name>
<dbReference type="Proteomes" id="UP000440578">
    <property type="component" value="Unassembled WGS sequence"/>
</dbReference>
<evidence type="ECO:0000313" key="2">
    <source>
        <dbReference type="EMBL" id="KAF0295198.1"/>
    </source>
</evidence>
<dbReference type="AlphaFoldDB" id="A0A6A4VZ78"/>
<proteinExistence type="predicted"/>
<keyword evidence="1" id="KW-1133">Transmembrane helix</keyword>
<gene>
    <name evidence="2" type="ORF">FJT64_007226</name>
</gene>
<dbReference type="PANTHER" id="PTHR19991:SF2">
    <property type="entry name" value="GH08893P"/>
    <property type="match status" value="1"/>
</dbReference>
<keyword evidence="1" id="KW-0812">Transmembrane</keyword>
<reference evidence="2 3" key="1">
    <citation type="submission" date="2019-07" db="EMBL/GenBank/DDBJ databases">
        <title>Draft genome assembly of a fouling barnacle, Amphibalanus amphitrite (Darwin, 1854): The first reference genome for Thecostraca.</title>
        <authorList>
            <person name="Kim W."/>
        </authorList>
    </citation>
    <scope>NUCLEOTIDE SEQUENCE [LARGE SCALE GENOMIC DNA]</scope>
    <source>
        <strain evidence="2">SNU_AA5</strain>
        <tissue evidence="2">Soma without cirri and trophi</tissue>
    </source>
</reference>
<accession>A0A6A4VZ78</accession>
<organism evidence="2 3">
    <name type="scientific">Amphibalanus amphitrite</name>
    <name type="common">Striped barnacle</name>
    <name type="synonym">Balanus amphitrite</name>
    <dbReference type="NCBI Taxonomy" id="1232801"/>
    <lineage>
        <taxon>Eukaryota</taxon>
        <taxon>Metazoa</taxon>
        <taxon>Ecdysozoa</taxon>
        <taxon>Arthropoda</taxon>
        <taxon>Crustacea</taxon>
        <taxon>Multicrustacea</taxon>
        <taxon>Cirripedia</taxon>
        <taxon>Thoracica</taxon>
        <taxon>Thoracicalcarea</taxon>
        <taxon>Balanomorpha</taxon>
        <taxon>Balanoidea</taxon>
        <taxon>Balanidae</taxon>
        <taxon>Amphibalaninae</taxon>
        <taxon>Amphibalanus</taxon>
    </lineage>
</organism>
<evidence type="ECO:0000256" key="1">
    <source>
        <dbReference type="SAM" id="Phobius"/>
    </source>
</evidence>
<keyword evidence="1" id="KW-0472">Membrane</keyword>
<protein>
    <submittedName>
        <fullName evidence="2">Uncharacterized protein</fullName>
    </submittedName>
</protein>
<sequence length="133" mass="14751">MNHGLSCDSCAALEARLQGVAAKLRNRVMVAKMSSETDGRETAKRFGVPPKELQILFFRQGTMYLYNLKKFDLSSLSAFAVGLYKEAPSEPVPSLPQSPIMLVLQVIAVILVAVYILMMVLTKKNEQARKKGF</sequence>